<protein>
    <submittedName>
        <fullName evidence="1">Pentatricopeptide repeat-containing protein</fullName>
    </submittedName>
</protein>
<gene>
    <name evidence="1" type="ORF">LOK49_LG04G01953</name>
</gene>
<proteinExistence type="predicted"/>
<accession>A0ACC0HU35</accession>
<sequence>MFVSMHSENTRIDCYAIPPLLKSCSSLLARDFGIQVHCLVIKHGLDDSSVFVQTGLIDFYAKTGNVGDAEKIFNGILVKDPVCYNCLISGYSKSGDVLMARKLFDEMADRRTLVSWNAMLSCYAHNGDFIEGFRVFERMQGENCRPNEFTVVTMLSICAKLGNLEMGLRVKKFIDDNDLRRNMIVSTALLEMYVKCGAADEARWEFDQMDEKDVVAWSAMIAGYAQNGRSTEALELFECMKREEMKPNDVTLVSVLSACAQLGSVEAGERIGSYVESLNFDANVHLASALLAMYSKCGNIKKARQVFRKMPDRDVVSWNSMIMGLAINGFAEDAIALYEKMKETGVQPDDITFVGLLTACTHAGRVDLGFELFRRMRVEHGISPKIEHYACIVDLFCRSGRLKQAYQFVCQMEVEPNSVIWGTLLGACRIHSNVELAELSINKLIELEPGNAGNYVLLSNMYASVGRWQEASKVRFFMKSKSLQKTAAYSWIELEDKVHKFLVGDTSNPRCKDVYRTIDGLAMHSTWSTHAFEPEIEFC</sequence>
<evidence type="ECO:0000313" key="1">
    <source>
        <dbReference type="EMBL" id="KAI8016968.1"/>
    </source>
</evidence>
<name>A0ACC0HU35_9ERIC</name>
<dbReference type="EMBL" id="CM045759">
    <property type="protein sequence ID" value="KAI8016968.1"/>
    <property type="molecule type" value="Genomic_DNA"/>
</dbReference>
<reference evidence="1 2" key="1">
    <citation type="journal article" date="2022" name="Plant J.">
        <title>Chromosome-level genome of Camellia lanceoleosa provides a valuable resource for understanding genome evolution and self-incompatibility.</title>
        <authorList>
            <person name="Gong W."/>
            <person name="Xiao S."/>
            <person name="Wang L."/>
            <person name="Liao Z."/>
            <person name="Chang Y."/>
            <person name="Mo W."/>
            <person name="Hu G."/>
            <person name="Li W."/>
            <person name="Zhao G."/>
            <person name="Zhu H."/>
            <person name="Hu X."/>
            <person name="Ji K."/>
            <person name="Xiang X."/>
            <person name="Song Q."/>
            <person name="Yuan D."/>
            <person name="Jin S."/>
            <person name="Zhang L."/>
        </authorList>
    </citation>
    <scope>NUCLEOTIDE SEQUENCE [LARGE SCALE GENOMIC DNA]</scope>
    <source>
        <strain evidence="1">SQ_2022a</strain>
    </source>
</reference>
<organism evidence="1 2">
    <name type="scientific">Camellia lanceoleosa</name>
    <dbReference type="NCBI Taxonomy" id="1840588"/>
    <lineage>
        <taxon>Eukaryota</taxon>
        <taxon>Viridiplantae</taxon>
        <taxon>Streptophyta</taxon>
        <taxon>Embryophyta</taxon>
        <taxon>Tracheophyta</taxon>
        <taxon>Spermatophyta</taxon>
        <taxon>Magnoliopsida</taxon>
        <taxon>eudicotyledons</taxon>
        <taxon>Gunneridae</taxon>
        <taxon>Pentapetalae</taxon>
        <taxon>asterids</taxon>
        <taxon>Ericales</taxon>
        <taxon>Theaceae</taxon>
        <taxon>Camellia</taxon>
    </lineage>
</organism>
<evidence type="ECO:0000313" key="2">
    <source>
        <dbReference type="Proteomes" id="UP001060215"/>
    </source>
</evidence>
<keyword evidence="2" id="KW-1185">Reference proteome</keyword>
<dbReference type="Proteomes" id="UP001060215">
    <property type="component" value="Chromosome 2"/>
</dbReference>
<comment type="caution">
    <text evidence="1">The sequence shown here is derived from an EMBL/GenBank/DDBJ whole genome shotgun (WGS) entry which is preliminary data.</text>
</comment>